<evidence type="ECO:0000313" key="2">
    <source>
        <dbReference type="Proteomes" id="UP000595566"/>
    </source>
</evidence>
<keyword evidence="2" id="KW-1185">Reference proteome</keyword>
<name>A0A7T8ERP3_9CAUD</name>
<proteinExistence type="predicted"/>
<accession>A0A7T8ERP3</accession>
<organism evidence="1 2">
    <name type="scientific">Flavobacterium phage vB_FspM_immuto_2-6A</name>
    <dbReference type="NCBI Taxonomy" id="2801477"/>
    <lineage>
        <taxon>Viruses</taxon>
        <taxon>Duplodnaviria</taxon>
        <taxon>Heunggongvirae</taxon>
        <taxon>Uroviricota</taxon>
        <taxon>Caudoviricetes</taxon>
        <taxon>Immutovirus</taxon>
        <taxon>Immutovirus immuto</taxon>
    </lineage>
</organism>
<protein>
    <submittedName>
        <fullName evidence="1">Uncharacterized protein</fullName>
    </submittedName>
</protein>
<sequence>MGLIDKIIPQQKQQEVESFTPEELKFLLSKLRSATYTGHEFETFYNIWVKISKELEKLEK</sequence>
<dbReference type="Proteomes" id="UP000595566">
    <property type="component" value="Segment"/>
</dbReference>
<evidence type="ECO:0000313" key="1">
    <source>
        <dbReference type="EMBL" id="QQO91896.1"/>
    </source>
</evidence>
<gene>
    <name evidence="1" type="ORF">immuto26A_217</name>
</gene>
<dbReference type="EMBL" id="MW353175">
    <property type="protein sequence ID" value="QQO91896.1"/>
    <property type="molecule type" value="Genomic_DNA"/>
</dbReference>
<reference evidence="1 2" key="1">
    <citation type="submission" date="2020-12" db="EMBL/GenBank/DDBJ databases">
        <title>Dynamics of Baltic Sea phages driven by environmental changes.</title>
        <authorList>
            <person name="Hoetzinger M."/>
            <person name="Nilsson E."/>
            <person name="Holmfeldt K."/>
        </authorList>
    </citation>
    <scope>NUCLEOTIDE SEQUENCE [LARGE SCALE GENOMIC DNA]</scope>
</reference>